<reference evidence="3" key="3">
    <citation type="submission" date="2019-07" db="EMBL/GenBank/DDBJ databases">
        <title>First report of Lettuce chlorosis virus infecting periwinkle in Brazil.</title>
        <authorList>
            <person name="Favara G.M."/>
            <person name="Camelo Garcia V.M."/>
            <person name="Spadotti D.M.A."/>
            <person name="Silva J.M.F."/>
            <person name="Nagata T."/>
            <person name="Jorge R.A.M."/>
        </authorList>
    </citation>
    <scope>NUCLEOTIDE SEQUENCE</scope>
    <source>
        <strain evidence="3">BR</strain>
    </source>
</reference>
<evidence type="ECO:0000313" key="1">
    <source>
        <dbReference type="EMBL" id="ACQ82509.1"/>
    </source>
</evidence>
<reference evidence="1 6" key="1">
    <citation type="journal article" date="2009" name="Virology">
        <title>Further complexity of the genus Crinivirus revealed by the complete genome sequence of Lettuce chlorosis virus (LCV) and the similar temporal accumulation of LCV genomic RNAs 1 and 2.</title>
        <authorList>
            <person name="Salem N.M."/>
            <person name="Chen A.Y."/>
            <person name="Tzanetakis I.E."/>
            <person name="Mongkolsiriwattana C."/>
            <person name="Ng J.C."/>
        </authorList>
    </citation>
    <scope>NUCLEOTIDE SEQUENCE [LARGE SCALE GENOMIC DNA]</scope>
    <source>
        <strain evidence="1">California</strain>
    </source>
</reference>
<dbReference type="EMBL" id="MN203148">
    <property type="protein sequence ID" value="QHB15117.1"/>
    <property type="molecule type" value="Genomic_RNA"/>
</dbReference>
<dbReference type="KEGG" id="vg:11945572"/>
<dbReference type="GeneID" id="11945572"/>
<proteinExistence type="predicted"/>
<reference evidence="4" key="4">
    <citation type="submission" date="2019-07" db="EMBL/GenBank/DDBJ databases">
        <title>Network analysis of the papaya orchard virome from two agroecological regions of Chiapas.</title>
        <authorList>
            <person name="Alcala-Briseno R.I.I."/>
            <person name="Casarrubias-Castillo K."/>
            <person name="Lopez-Ley D."/>
            <person name="Garrett K.A."/>
            <person name="Silva-Rosales L."/>
        </authorList>
    </citation>
    <scope>NUCLEOTIDE SEQUENCE</scope>
    <source>
        <strain evidence="5">LCV-2.CD-PS</strain>
        <strain evidence="4">LCV-2.CD-VA</strain>
    </source>
</reference>
<organism evidence="1 6">
    <name type="scientific">Lettuce chlorosis virus</name>
    <dbReference type="NCBI Taxonomy" id="642478"/>
    <lineage>
        <taxon>Viruses</taxon>
        <taxon>Riboviria</taxon>
        <taxon>Orthornavirae</taxon>
        <taxon>Kitrinoviricota</taxon>
        <taxon>Alsuviricetes</taxon>
        <taxon>Martellivirales</taxon>
        <taxon>Closteroviridae</taxon>
        <taxon>Crinivirus</taxon>
        <taxon>Crinivirus lactucachlorosi</taxon>
    </lineage>
</organism>
<name>C6FJ58_9CLOS</name>
<reference evidence="2" key="2">
    <citation type="submission" date="2016-11" db="EMBL/GenBank/DDBJ databases">
        <title>Association of a mixed infection of Lettuce chlorosis virus, Papaya ringspot virus, and Tomato yellow leaf curl virus-IL in a Texas papaya orchard.</title>
        <authorList>
            <person name="Alabi O.J."/>
            <person name="Al Rwahnih M."/>
            <person name="Jifon J.L."/>
            <person name="Setamou M."/>
            <person name="Brown J.K."/>
            <person name="Gregg L."/>
            <person name="Park J.-W."/>
        </authorList>
    </citation>
    <scope>NUCLEOTIDE SEQUENCE</scope>
    <source>
        <strain evidence="2">LCV-PTX</strain>
    </source>
</reference>
<dbReference type="EMBL" id="MN216392">
    <property type="protein sequence ID" value="QEM20979.1"/>
    <property type="molecule type" value="Genomic_RNA"/>
</dbReference>
<accession>C6FJ58</accession>
<keyword evidence="6" id="KW-1185">Reference proteome</keyword>
<dbReference type="EMBL" id="KY271956">
    <property type="protein sequence ID" value="ASS35985.1"/>
    <property type="molecule type" value="Genomic_RNA"/>
</dbReference>
<evidence type="ECO:0000313" key="4">
    <source>
        <dbReference type="EMBL" id="QHB15117.1"/>
    </source>
</evidence>
<dbReference type="EMBL" id="MN203150">
    <property type="protein sequence ID" value="QHB15129.1"/>
    <property type="molecule type" value="Genomic_RNA"/>
</dbReference>
<dbReference type="RefSeq" id="YP_003002357.1">
    <property type="nucleotide sequence ID" value="NC_012910.1"/>
</dbReference>
<dbReference type="Proteomes" id="UP000203162">
    <property type="component" value="Genome"/>
</dbReference>
<evidence type="ECO:0000313" key="6">
    <source>
        <dbReference type="Proteomes" id="UP000203162"/>
    </source>
</evidence>
<evidence type="ECO:0000313" key="3">
    <source>
        <dbReference type="EMBL" id="QEM20979.1"/>
    </source>
</evidence>
<evidence type="ECO:0000313" key="2">
    <source>
        <dbReference type="EMBL" id="ASS35985.1"/>
    </source>
</evidence>
<evidence type="ECO:0000313" key="5">
    <source>
        <dbReference type="EMBL" id="QHB15129.1"/>
    </source>
</evidence>
<dbReference type="EMBL" id="FJ380119">
    <property type="protein sequence ID" value="ACQ82509.1"/>
    <property type="molecule type" value="Genomic_RNA"/>
</dbReference>
<sequence length="53" mass="6172">MRCLRICMPKALKPYPSHWLSSLDIVILMRDLFITLDNSELDSVVCEQIHLTL</sequence>
<protein>
    <submittedName>
        <fullName evidence="1 3">p6</fullName>
    </submittedName>
    <submittedName>
        <fullName evidence="4">p4</fullName>
    </submittedName>
</protein>